<feature type="domain" description="CBS" evidence="2">
    <location>
        <begin position="7"/>
        <end position="67"/>
    </location>
</feature>
<feature type="domain" description="CBS" evidence="2">
    <location>
        <begin position="81"/>
        <end position="137"/>
    </location>
</feature>
<organism evidence="3">
    <name type="scientific">mine drainage metagenome</name>
    <dbReference type="NCBI Taxonomy" id="410659"/>
    <lineage>
        <taxon>unclassified sequences</taxon>
        <taxon>metagenomes</taxon>
        <taxon>ecological metagenomes</taxon>
    </lineage>
</organism>
<sequence>MIVGNWMQDKPLTIASDTLVSEAKRLLSENNLHALPVVDGGRLRGLVTRANLLRMGHFVLRTQSPDEFNFFVNRLKVRDVMVRNPATVAIDDTMEHCLRRGRELRVAQFPVMDRERVVGIISANEVFQLAAHCVGALERKNGVTLAPLMLEPGVLGRIADVVEAAGATLQAIYPVGRESSAGGEKIVILRFRAEDVGSVVAVLERAGFPVAEANNAGMPALAG</sequence>
<dbReference type="PANTHER" id="PTHR43080:SF2">
    <property type="entry name" value="CBS DOMAIN-CONTAINING PROTEIN"/>
    <property type="match status" value="1"/>
</dbReference>
<protein>
    <submittedName>
        <fullName evidence="3">Inosine-5'-monophosphate dehydrogenase</fullName>
        <ecNumber evidence="3">1.1.1.205</ecNumber>
    </submittedName>
</protein>
<dbReference type="PROSITE" id="PS51371">
    <property type="entry name" value="CBS"/>
    <property type="match status" value="2"/>
</dbReference>
<dbReference type="GO" id="GO:0003938">
    <property type="term" value="F:IMP dehydrogenase activity"/>
    <property type="evidence" value="ECO:0007669"/>
    <property type="project" value="UniProtKB-EC"/>
</dbReference>
<keyword evidence="3" id="KW-0560">Oxidoreductase</keyword>
<dbReference type="InterPro" id="IPR051257">
    <property type="entry name" value="Diverse_CBS-Domain"/>
</dbReference>
<evidence type="ECO:0000259" key="2">
    <source>
        <dbReference type="PROSITE" id="PS51371"/>
    </source>
</evidence>
<dbReference type="EMBL" id="MLJW01000143">
    <property type="protein sequence ID" value="OIQ96754.1"/>
    <property type="molecule type" value="Genomic_DNA"/>
</dbReference>
<dbReference type="SUPFAM" id="SSF54631">
    <property type="entry name" value="CBS-domain pair"/>
    <property type="match status" value="1"/>
</dbReference>
<accession>A0A1J5RMI2</accession>
<dbReference type="PANTHER" id="PTHR43080">
    <property type="entry name" value="CBS DOMAIN-CONTAINING PROTEIN CBSX3, MITOCHONDRIAL"/>
    <property type="match status" value="1"/>
</dbReference>
<evidence type="ECO:0000256" key="1">
    <source>
        <dbReference type="ARBA" id="ARBA00023122"/>
    </source>
</evidence>
<dbReference type="SMART" id="SM00116">
    <property type="entry name" value="CBS"/>
    <property type="match status" value="2"/>
</dbReference>
<dbReference type="Pfam" id="PF00571">
    <property type="entry name" value="CBS"/>
    <property type="match status" value="2"/>
</dbReference>
<dbReference type="InterPro" id="IPR000644">
    <property type="entry name" value="CBS_dom"/>
</dbReference>
<dbReference type="Gene3D" id="3.10.580.10">
    <property type="entry name" value="CBS-domain"/>
    <property type="match status" value="1"/>
</dbReference>
<proteinExistence type="predicted"/>
<keyword evidence="1" id="KW-0129">CBS domain</keyword>
<evidence type="ECO:0000313" key="3">
    <source>
        <dbReference type="EMBL" id="OIQ96754.1"/>
    </source>
</evidence>
<comment type="caution">
    <text evidence="3">The sequence shown here is derived from an EMBL/GenBank/DDBJ whole genome shotgun (WGS) entry which is preliminary data.</text>
</comment>
<dbReference type="EC" id="1.1.1.205" evidence="3"/>
<reference evidence="3" key="1">
    <citation type="submission" date="2016-10" db="EMBL/GenBank/DDBJ databases">
        <title>Sequence of Gallionella enrichment culture.</title>
        <authorList>
            <person name="Poehlein A."/>
            <person name="Muehling M."/>
            <person name="Daniel R."/>
        </authorList>
    </citation>
    <scope>NUCLEOTIDE SEQUENCE</scope>
</reference>
<gene>
    <name evidence="3" type="primary">guaB_5</name>
    <name evidence="3" type="ORF">GALL_212150</name>
</gene>
<dbReference type="AlphaFoldDB" id="A0A1J5RMI2"/>
<dbReference type="InterPro" id="IPR046342">
    <property type="entry name" value="CBS_dom_sf"/>
</dbReference>
<name>A0A1J5RMI2_9ZZZZ</name>